<dbReference type="SUPFAM" id="SSF54768">
    <property type="entry name" value="dsRNA-binding domain-like"/>
    <property type="match status" value="1"/>
</dbReference>
<comment type="subcellular location">
    <subcellularLocation>
        <location evidence="1">Mitochondrion</location>
    </subcellularLocation>
</comment>
<dbReference type="FunFam" id="3.30.160.20:FF:000022">
    <property type="entry name" value="28S ribosomal protein S5, mitochondrial"/>
    <property type="match status" value="1"/>
</dbReference>
<evidence type="ECO:0000313" key="13">
    <source>
        <dbReference type="Proteomes" id="UP001445076"/>
    </source>
</evidence>
<dbReference type="SUPFAM" id="SSF54211">
    <property type="entry name" value="Ribosomal protein S5 domain 2-like"/>
    <property type="match status" value="1"/>
</dbReference>
<evidence type="ECO:0000256" key="3">
    <source>
        <dbReference type="ARBA" id="ARBA00022980"/>
    </source>
</evidence>
<dbReference type="GO" id="GO:0003723">
    <property type="term" value="F:RNA binding"/>
    <property type="evidence" value="ECO:0007669"/>
    <property type="project" value="InterPro"/>
</dbReference>
<organism evidence="12 13">
    <name type="scientific">Cherax quadricarinatus</name>
    <name type="common">Australian red claw crayfish</name>
    <dbReference type="NCBI Taxonomy" id="27406"/>
    <lineage>
        <taxon>Eukaryota</taxon>
        <taxon>Metazoa</taxon>
        <taxon>Ecdysozoa</taxon>
        <taxon>Arthropoda</taxon>
        <taxon>Crustacea</taxon>
        <taxon>Multicrustacea</taxon>
        <taxon>Malacostraca</taxon>
        <taxon>Eumalacostraca</taxon>
        <taxon>Eucarida</taxon>
        <taxon>Decapoda</taxon>
        <taxon>Pleocyemata</taxon>
        <taxon>Astacidea</taxon>
        <taxon>Parastacoidea</taxon>
        <taxon>Parastacidae</taxon>
        <taxon>Cherax</taxon>
    </lineage>
</organism>
<keyword evidence="3 9" id="KW-0689">Ribosomal protein</keyword>
<dbReference type="EMBL" id="JARKIK010000048">
    <property type="protein sequence ID" value="KAK8735138.1"/>
    <property type="molecule type" value="Genomic_DNA"/>
</dbReference>
<reference evidence="12 13" key="1">
    <citation type="journal article" date="2024" name="BMC Genomics">
        <title>Genome assembly of redclaw crayfish (Cherax quadricarinatus) provides insights into its immune adaptation and hypoxia tolerance.</title>
        <authorList>
            <person name="Liu Z."/>
            <person name="Zheng J."/>
            <person name="Li H."/>
            <person name="Fang K."/>
            <person name="Wang S."/>
            <person name="He J."/>
            <person name="Zhou D."/>
            <person name="Weng S."/>
            <person name="Chi M."/>
            <person name="Gu Z."/>
            <person name="He J."/>
            <person name="Li F."/>
            <person name="Wang M."/>
        </authorList>
    </citation>
    <scope>NUCLEOTIDE SEQUENCE [LARGE SCALE GENOMIC DNA]</scope>
    <source>
        <strain evidence="12">ZL_2023a</strain>
    </source>
</reference>
<evidence type="ECO:0000259" key="11">
    <source>
        <dbReference type="PROSITE" id="PS50881"/>
    </source>
</evidence>
<dbReference type="InterPro" id="IPR005324">
    <property type="entry name" value="Ribosomal_uS5_C"/>
</dbReference>
<evidence type="ECO:0000256" key="2">
    <source>
        <dbReference type="ARBA" id="ARBA00008945"/>
    </source>
</evidence>
<dbReference type="GO" id="GO:0006412">
    <property type="term" value="P:translation"/>
    <property type="evidence" value="ECO:0007669"/>
    <property type="project" value="InterPro"/>
</dbReference>
<feature type="non-terminal residue" evidence="12">
    <location>
        <position position="1"/>
    </location>
</feature>
<gene>
    <name evidence="12" type="ORF">OTU49_005515</name>
</gene>
<dbReference type="GO" id="GO:0003735">
    <property type="term" value="F:structural constituent of ribosome"/>
    <property type="evidence" value="ECO:0007669"/>
    <property type="project" value="UniProtKB-UniRule"/>
</dbReference>
<protein>
    <recommendedName>
        <fullName evidence="6">Small ribosomal subunit protein uS5m</fullName>
    </recommendedName>
    <alternativeName>
        <fullName evidence="7">28S ribosomal protein S5, mitochondrial</fullName>
    </alternativeName>
</protein>
<dbReference type="InterPro" id="IPR014721">
    <property type="entry name" value="Ribsml_uS5_D2-typ_fold_subgr"/>
</dbReference>
<evidence type="ECO:0000256" key="8">
    <source>
        <dbReference type="ARBA" id="ARBA00062683"/>
    </source>
</evidence>
<comment type="subunit">
    <text evidence="8">Component of the mitochondrial ribosome small subunit (28S) which comprises a 12S rRNA and about 30 distinct proteins.</text>
</comment>
<dbReference type="Pfam" id="PF21251">
    <property type="entry name" value="Ribosomal_uS5m_N"/>
    <property type="match status" value="1"/>
</dbReference>
<keyword evidence="4" id="KW-0496">Mitochondrion</keyword>
<evidence type="ECO:0000256" key="10">
    <source>
        <dbReference type="RuleBase" id="RU003823"/>
    </source>
</evidence>
<keyword evidence="13" id="KW-1185">Reference proteome</keyword>
<comment type="caution">
    <text evidence="12">The sequence shown here is derived from an EMBL/GenBank/DDBJ whole genome shotgun (WGS) entry which is preliminary data.</text>
</comment>
<name>A0AAW0X5F8_CHEQU</name>
<dbReference type="GO" id="GO:0005763">
    <property type="term" value="C:mitochondrial small ribosomal subunit"/>
    <property type="evidence" value="ECO:0007669"/>
    <property type="project" value="UniProtKB-ARBA"/>
</dbReference>
<sequence>TMMASLVVPRRWYRYLDTLNARYLGSLRAKYLNSVSIRYLDTLSSRYTASPGTLQRHFVTLVPSTSHMVADAHIKLRQQQEAVNQVMCCTPSGPLIYSRRTTSFFNKLTAEQLWKGVTSVSNAGRKQGRGKGVGKKIAKDLNRGQIIGVGQENMVWPGLNAPVIRGRELVQQKKLPKDEEREARLIKIRNTMGSFRALRLDPLDRGWCGNKMPGRSIGPPNPIEDDKFEGFDTRVLELKIVTCMTAVFGRKRRFSMFVVTGNGNGLGGFALAKATTISDVTRKVKNRAGQKLLYIERYNEHTVLHDFFTYFGRTKIFVKKMPEGYGLVCHRAIRTICQTLGIKDIHAKIEGPTNVQNITKAFFLGLIRQKTHQKLADEKQLHLVEFRKENLNFPKVVATPQSGKVRTQEEIPNNEELDFTQHIMDGKVQLVKKKYPAPYEKLPSYEIYLKKYARRRNHQKVMLNMLVEEGEYRSFYTDQYPECRPGYSSKSEEAEAW</sequence>
<evidence type="ECO:0000313" key="12">
    <source>
        <dbReference type="EMBL" id="KAK8735138.1"/>
    </source>
</evidence>
<evidence type="ECO:0000256" key="1">
    <source>
        <dbReference type="ARBA" id="ARBA00004173"/>
    </source>
</evidence>
<accession>A0AAW0X5F8</accession>
<keyword evidence="5 9" id="KW-0687">Ribonucleoprotein</keyword>
<evidence type="ECO:0000256" key="6">
    <source>
        <dbReference type="ARBA" id="ARBA00039335"/>
    </source>
</evidence>
<dbReference type="FunFam" id="3.30.230.10:FF:000002">
    <property type="entry name" value="30S ribosomal protein S5"/>
    <property type="match status" value="1"/>
</dbReference>
<evidence type="ECO:0000256" key="7">
    <source>
        <dbReference type="ARBA" id="ARBA00041606"/>
    </source>
</evidence>
<dbReference type="InterPro" id="IPR000851">
    <property type="entry name" value="Ribosomal_uS5"/>
</dbReference>
<dbReference type="GO" id="GO:0005743">
    <property type="term" value="C:mitochondrial inner membrane"/>
    <property type="evidence" value="ECO:0007669"/>
    <property type="project" value="UniProtKB-ARBA"/>
</dbReference>
<dbReference type="AlphaFoldDB" id="A0AAW0X5F8"/>
<dbReference type="InterPro" id="IPR013810">
    <property type="entry name" value="Ribosomal_uS5_N"/>
</dbReference>
<evidence type="ECO:0000256" key="4">
    <source>
        <dbReference type="ARBA" id="ARBA00023128"/>
    </source>
</evidence>
<dbReference type="Pfam" id="PF00333">
    <property type="entry name" value="Ribosomal_S5"/>
    <property type="match status" value="1"/>
</dbReference>
<evidence type="ECO:0000256" key="9">
    <source>
        <dbReference type="PROSITE-ProRule" id="PRU00268"/>
    </source>
</evidence>
<dbReference type="PANTHER" id="PTHR48277:SF1">
    <property type="entry name" value="MITOCHONDRIAL RIBOSOMAL PROTEIN S5"/>
    <property type="match status" value="1"/>
</dbReference>
<proteinExistence type="inferred from homology"/>
<dbReference type="PANTHER" id="PTHR48277">
    <property type="entry name" value="MITOCHONDRIAL RIBOSOMAL PROTEIN S5"/>
    <property type="match status" value="1"/>
</dbReference>
<evidence type="ECO:0000256" key="5">
    <source>
        <dbReference type="ARBA" id="ARBA00023274"/>
    </source>
</evidence>
<dbReference type="PROSITE" id="PS50881">
    <property type="entry name" value="S5_DSRBD"/>
    <property type="match status" value="1"/>
</dbReference>
<dbReference type="InterPro" id="IPR020568">
    <property type="entry name" value="Ribosomal_Su5_D2-typ_SF"/>
</dbReference>
<comment type="similarity">
    <text evidence="2 10">Belongs to the universal ribosomal protein uS5 family.</text>
</comment>
<dbReference type="Pfam" id="PF03719">
    <property type="entry name" value="Ribosomal_S5_C"/>
    <property type="match status" value="1"/>
</dbReference>
<dbReference type="Gene3D" id="3.30.160.20">
    <property type="match status" value="1"/>
</dbReference>
<dbReference type="InterPro" id="IPR048584">
    <property type="entry name" value="Ribosomal_uS5m_N"/>
</dbReference>
<dbReference type="Gene3D" id="3.30.230.10">
    <property type="match status" value="1"/>
</dbReference>
<feature type="domain" description="S5 DRBM" evidence="11">
    <location>
        <begin position="231"/>
        <end position="295"/>
    </location>
</feature>
<dbReference type="Proteomes" id="UP001445076">
    <property type="component" value="Unassembled WGS sequence"/>
</dbReference>